<proteinExistence type="predicted"/>
<gene>
    <name evidence="1" type="ORF">EVA_08068</name>
</gene>
<comment type="caution">
    <text evidence="1">The sequence shown here is derived from an EMBL/GenBank/DDBJ whole genome shotgun (WGS) entry which is preliminary data.</text>
</comment>
<dbReference type="AlphaFoldDB" id="J9GTV5"/>
<name>J9GTV5_9ZZZZ</name>
<dbReference type="EMBL" id="AMCI01002021">
    <property type="protein sequence ID" value="EJX03825.1"/>
    <property type="molecule type" value="Genomic_DNA"/>
</dbReference>
<organism evidence="1">
    <name type="scientific">gut metagenome</name>
    <dbReference type="NCBI Taxonomy" id="749906"/>
    <lineage>
        <taxon>unclassified sequences</taxon>
        <taxon>metagenomes</taxon>
        <taxon>organismal metagenomes</taxon>
    </lineage>
</organism>
<feature type="non-terminal residue" evidence="1">
    <location>
        <position position="1"/>
    </location>
</feature>
<accession>J9GTV5</accession>
<protein>
    <submittedName>
        <fullName evidence="1">Uncharacterized protein</fullName>
    </submittedName>
</protein>
<reference evidence="1" key="1">
    <citation type="journal article" date="2012" name="PLoS ONE">
        <title>Gene sets for utilization of primary and secondary nutrition supplies in the distal gut of endangered iberian lynx.</title>
        <authorList>
            <person name="Alcaide M."/>
            <person name="Messina E."/>
            <person name="Richter M."/>
            <person name="Bargiela R."/>
            <person name="Peplies J."/>
            <person name="Huws S.A."/>
            <person name="Newbold C.J."/>
            <person name="Golyshin P.N."/>
            <person name="Simon M.A."/>
            <person name="Lopez G."/>
            <person name="Yakimov M.M."/>
            <person name="Ferrer M."/>
        </authorList>
    </citation>
    <scope>NUCLEOTIDE SEQUENCE</scope>
</reference>
<evidence type="ECO:0000313" key="1">
    <source>
        <dbReference type="EMBL" id="EJX03825.1"/>
    </source>
</evidence>
<sequence length="20" mass="2450">FFEEIVLFGWDYKVENTSLL</sequence>